<evidence type="ECO:0000256" key="4">
    <source>
        <dbReference type="SAM" id="MobiDB-lite"/>
    </source>
</evidence>
<sequence length="331" mass="36987">MTDSVLPGFEPIDDPALDEVAGSLLRLDPTGRRWASVIRHTYDMIYNGAETGRYRWEELAKTEKTHFGTLFEINAQREFEFADGSGDPGDPLDRGLDYNIAGHDVDAKWSQDDGRWMLPPEVFGKIALVATGSDPRSEFSIGLIRVRPEFLTTRSKGNRDQKSWLSAFGRQHVRWLWRNAPMPQNVLLRLSQSSVNHILDSRSGAERVARLFLEAEGLLIHRSTVATIARQLDHQKRARGNGGARDLLRPDGYLIMSGVYHADVAAELGLPVPSRAEYVAARVVPSRDGKGALLDGQLWRLAASGEASSLPAPLLPDEEKRRKRRSEENRS</sequence>
<protein>
    <recommendedName>
        <fullName evidence="5">Type II restriction enzyme NaeI domain-containing protein</fullName>
    </recommendedName>
</protein>
<dbReference type="Proteomes" id="UP001142291">
    <property type="component" value="Unassembled WGS sequence"/>
</dbReference>
<dbReference type="GO" id="GO:0009036">
    <property type="term" value="F:type II site-specific deoxyribonuclease activity"/>
    <property type="evidence" value="ECO:0007669"/>
    <property type="project" value="InterPro"/>
</dbReference>
<dbReference type="GO" id="GO:0003677">
    <property type="term" value="F:DNA binding"/>
    <property type="evidence" value="ECO:0007669"/>
    <property type="project" value="InterPro"/>
</dbReference>
<dbReference type="InterPro" id="IPR015210">
    <property type="entry name" value="NaeI"/>
</dbReference>
<evidence type="ECO:0000256" key="3">
    <source>
        <dbReference type="ARBA" id="ARBA00022801"/>
    </source>
</evidence>
<evidence type="ECO:0000256" key="1">
    <source>
        <dbReference type="ARBA" id="ARBA00022722"/>
    </source>
</evidence>
<proteinExistence type="predicted"/>
<dbReference type="EMBL" id="BSER01000003">
    <property type="protein sequence ID" value="GLJ94625.1"/>
    <property type="molecule type" value="Genomic_DNA"/>
</dbReference>
<dbReference type="Gene3D" id="1.10.10.10">
    <property type="entry name" value="Winged helix-like DNA-binding domain superfamily/Winged helix DNA-binding domain"/>
    <property type="match status" value="1"/>
</dbReference>
<dbReference type="InterPro" id="IPR036388">
    <property type="entry name" value="WH-like_DNA-bd_sf"/>
</dbReference>
<evidence type="ECO:0000313" key="7">
    <source>
        <dbReference type="Proteomes" id="UP001142291"/>
    </source>
</evidence>
<name>A0A9W6HJW3_9MICO</name>
<keyword evidence="3" id="KW-0378">Hydrolase</keyword>
<comment type="caution">
    <text evidence="6">The sequence shown here is derived from an EMBL/GenBank/DDBJ whole genome shotgun (WGS) entry which is preliminary data.</text>
</comment>
<dbReference type="Pfam" id="PF09126">
    <property type="entry name" value="NaeI"/>
    <property type="match status" value="1"/>
</dbReference>
<evidence type="ECO:0000259" key="5">
    <source>
        <dbReference type="Pfam" id="PF09126"/>
    </source>
</evidence>
<evidence type="ECO:0000256" key="2">
    <source>
        <dbReference type="ARBA" id="ARBA00022759"/>
    </source>
</evidence>
<dbReference type="GO" id="GO:0009307">
    <property type="term" value="P:DNA restriction-modification system"/>
    <property type="evidence" value="ECO:0007669"/>
    <property type="project" value="InterPro"/>
</dbReference>
<dbReference type="InterPro" id="IPR037057">
    <property type="entry name" value="DNA_rep_MutH/T2_RE_sf"/>
</dbReference>
<dbReference type="Gene3D" id="3.40.600.10">
    <property type="entry name" value="DNA mismatch repair MutH/Restriction endonuclease, type II"/>
    <property type="match status" value="1"/>
</dbReference>
<dbReference type="InterPro" id="IPR011335">
    <property type="entry name" value="Restrct_endonuc-II-like"/>
</dbReference>
<accession>A0A9W6HJW3</accession>
<organism evidence="6 7">
    <name type="scientific">Microbacterium dextranolyticum</name>
    <dbReference type="NCBI Taxonomy" id="36806"/>
    <lineage>
        <taxon>Bacteria</taxon>
        <taxon>Bacillati</taxon>
        <taxon>Actinomycetota</taxon>
        <taxon>Actinomycetes</taxon>
        <taxon>Micrococcales</taxon>
        <taxon>Microbacteriaceae</taxon>
        <taxon>Microbacterium</taxon>
    </lineage>
</organism>
<reference evidence="6" key="1">
    <citation type="journal article" date="2014" name="Int. J. Syst. Evol. Microbiol.">
        <title>Complete genome sequence of Corynebacterium casei LMG S-19264T (=DSM 44701T), isolated from a smear-ripened cheese.</title>
        <authorList>
            <consortium name="US DOE Joint Genome Institute (JGI-PGF)"/>
            <person name="Walter F."/>
            <person name="Albersmeier A."/>
            <person name="Kalinowski J."/>
            <person name="Ruckert C."/>
        </authorList>
    </citation>
    <scope>NUCLEOTIDE SEQUENCE</scope>
    <source>
        <strain evidence="6">VKM Ac-1940</strain>
    </source>
</reference>
<dbReference type="AlphaFoldDB" id="A0A9W6HJW3"/>
<gene>
    <name evidence="6" type="ORF">GCM10017591_06860</name>
</gene>
<feature type="region of interest" description="Disordered" evidence="4">
    <location>
        <begin position="305"/>
        <end position="331"/>
    </location>
</feature>
<dbReference type="RefSeq" id="WP_271202453.1">
    <property type="nucleotide sequence ID" value="NZ_BAAAUR010000010.1"/>
</dbReference>
<dbReference type="CDD" id="cd22338">
    <property type="entry name" value="NaeI-like"/>
    <property type="match status" value="1"/>
</dbReference>
<keyword evidence="2" id="KW-0255">Endonuclease</keyword>
<feature type="domain" description="Type II restriction enzyme NaeI" evidence="5">
    <location>
        <begin position="19"/>
        <end position="307"/>
    </location>
</feature>
<keyword evidence="7" id="KW-1185">Reference proteome</keyword>
<evidence type="ECO:0000313" key="6">
    <source>
        <dbReference type="EMBL" id="GLJ94625.1"/>
    </source>
</evidence>
<reference evidence="6" key="2">
    <citation type="submission" date="2023-01" db="EMBL/GenBank/DDBJ databases">
        <authorList>
            <person name="Sun Q."/>
            <person name="Evtushenko L."/>
        </authorList>
    </citation>
    <scope>NUCLEOTIDE SEQUENCE</scope>
    <source>
        <strain evidence="6">VKM Ac-1940</strain>
    </source>
</reference>
<dbReference type="SUPFAM" id="SSF52980">
    <property type="entry name" value="Restriction endonuclease-like"/>
    <property type="match status" value="1"/>
</dbReference>
<keyword evidence="1" id="KW-0540">Nuclease</keyword>
<feature type="compositionally biased region" description="Basic and acidic residues" evidence="4">
    <location>
        <begin position="317"/>
        <end position="331"/>
    </location>
</feature>